<evidence type="ECO:0000259" key="2">
    <source>
        <dbReference type="Pfam" id="PF04773"/>
    </source>
</evidence>
<dbReference type="PANTHER" id="PTHR30273:SF2">
    <property type="entry name" value="PROTEIN FECR"/>
    <property type="match status" value="1"/>
</dbReference>
<accession>A0A562SQ38</accession>
<dbReference type="OrthoDB" id="1452822at2"/>
<keyword evidence="5" id="KW-1185">Reference proteome</keyword>
<evidence type="ECO:0000256" key="1">
    <source>
        <dbReference type="SAM" id="Phobius"/>
    </source>
</evidence>
<keyword evidence="1" id="KW-0472">Membrane</keyword>
<feature type="domain" description="FecR protein" evidence="2">
    <location>
        <begin position="191"/>
        <end position="296"/>
    </location>
</feature>
<organism evidence="4 5">
    <name type="scientific">Lacibacter cauensis</name>
    <dbReference type="NCBI Taxonomy" id="510947"/>
    <lineage>
        <taxon>Bacteria</taxon>
        <taxon>Pseudomonadati</taxon>
        <taxon>Bacteroidota</taxon>
        <taxon>Chitinophagia</taxon>
        <taxon>Chitinophagales</taxon>
        <taxon>Chitinophagaceae</taxon>
        <taxon>Lacibacter</taxon>
    </lineage>
</organism>
<keyword evidence="1" id="KW-1133">Transmembrane helix</keyword>
<evidence type="ECO:0000259" key="3">
    <source>
        <dbReference type="Pfam" id="PF16344"/>
    </source>
</evidence>
<proteinExistence type="predicted"/>
<dbReference type="Proteomes" id="UP000316167">
    <property type="component" value="Unassembled WGS sequence"/>
</dbReference>
<dbReference type="Pfam" id="PF04773">
    <property type="entry name" value="FecR"/>
    <property type="match status" value="1"/>
</dbReference>
<dbReference type="GO" id="GO:0016989">
    <property type="term" value="F:sigma factor antagonist activity"/>
    <property type="evidence" value="ECO:0007669"/>
    <property type="project" value="TreeGrafter"/>
</dbReference>
<dbReference type="PANTHER" id="PTHR30273">
    <property type="entry name" value="PERIPLASMIC SIGNAL SENSOR AND SIGMA FACTOR ACTIVATOR FECR-RELATED"/>
    <property type="match status" value="1"/>
</dbReference>
<reference evidence="4 5" key="1">
    <citation type="journal article" date="2015" name="Stand. Genomic Sci.">
        <title>Genomic Encyclopedia of Bacterial and Archaeal Type Strains, Phase III: the genomes of soil and plant-associated and newly described type strains.</title>
        <authorList>
            <person name="Whitman W.B."/>
            <person name="Woyke T."/>
            <person name="Klenk H.P."/>
            <person name="Zhou Y."/>
            <person name="Lilburn T.G."/>
            <person name="Beck B.J."/>
            <person name="De Vos P."/>
            <person name="Vandamme P."/>
            <person name="Eisen J.A."/>
            <person name="Garrity G."/>
            <person name="Hugenholtz P."/>
            <person name="Kyrpides N.C."/>
        </authorList>
    </citation>
    <scope>NUCLEOTIDE SEQUENCE [LARGE SCALE GENOMIC DNA]</scope>
    <source>
        <strain evidence="4 5">CGMCC 1.7271</strain>
    </source>
</reference>
<dbReference type="AlphaFoldDB" id="A0A562SQ38"/>
<feature type="transmembrane region" description="Helical" evidence="1">
    <location>
        <begin position="98"/>
        <end position="117"/>
    </location>
</feature>
<gene>
    <name evidence="4" type="ORF">IQ13_1361</name>
</gene>
<dbReference type="Pfam" id="PF16344">
    <property type="entry name" value="FecR_C"/>
    <property type="match status" value="1"/>
</dbReference>
<dbReference type="Gene3D" id="3.55.50.30">
    <property type="match status" value="1"/>
</dbReference>
<comment type="caution">
    <text evidence="4">The sequence shown here is derived from an EMBL/GenBank/DDBJ whole genome shotgun (WGS) entry which is preliminary data.</text>
</comment>
<dbReference type="EMBL" id="VLLE01000003">
    <property type="protein sequence ID" value="TWI83253.1"/>
    <property type="molecule type" value="Genomic_DNA"/>
</dbReference>
<feature type="domain" description="Protein FecR C-terminal" evidence="3">
    <location>
        <begin position="340"/>
        <end position="407"/>
    </location>
</feature>
<protein>
    <submittedName>
        <fullName evidence="4">FecR family protein</fullName>
    </submittedName>
</protein>
<name>A0A562SQ38_9BACT</name>
<dbReference type="InterPro" id="IPR006860">
    <property type="entry name" value="FecR"/>
</dbReference>
<dbReference type="RefSeq" id="WP_144885327.1">
    <property type="nucleotide sequence ID" value="NZ_VLLE01000003.1"/>
</dbReference>
<evidence type="ECO:0000313" key="4">
    <source>
        <dbReference type="EMBL" id="TWI83253.1"/>
    </source>
</evidence>
<keyword evidence="1" id="KW-0812">Transmembrane</keyword>
<dbReference type="Gene3D" id="2.60.120.1440">
    <property type="match status" value="1"/>
</dbReference>
<dbReference type="InterPro" id="IPR032508">
    <property type="entry name" value="FecR_C"/>
</dbReference>
<evidence type="ECO:0000313" key="5">
    <source>
        <dbReference type="Proteomes" id="UP000316167"/>
    </source>
</evidence>
<sequence length="409" mass="45598">MKSGSTFKTEAEAQRIGWLVAGFIQQRLNEAERDELDAWITASDDHQRLFEELLSPGFIEEGTAAYRSVDAEAAYHQLKQRIQQSSAPKTVRIRRMQLISIAASIVFVVCVLVFYQMTYRKTKPLMPVAVTEGITPGGNYAELITDNGKRVTLAGLKNGLIDSLDGVEVLKTTDGQLSYLDNQHSATVYHTLRTPVGGQYRLVLPDGSLVWLNAGSSLRFPVRFDGPERRVELIGEGYFEIVPAAKLLAEGKQASLQPFIVRINNVEVEVLGTHFNVHGYADEAAIKTTLLEGKVKVVRGSEQDEVILQPGEQAVAGKGRLRVERVQSTEAIVAWKNGWFDFKNASIEQIMQQAKRWYNIDSVVYTAAIEKKFDAEVLRSESIEKLLSLLEQTGGVHFTIKNKTIYVLP</sequence>
<dbReference type="InterPro" id="IPR012373">
    <property type="entry name" value="Ferrdict_sens_TM"/>
</dbReference>